<dbReference type="Proteomes" id="UP001177003">
    <property type="component" value="Chromosome 9"/>
</dbReference>
<evidence type="ECO:0000313" key="1">
    <source>
        <dbReference type="EMBL" id="CAI9303363.1"/>
    </source>
</evidence>
<evidence type="ECO:0000313" key="2">
    <source>
        <dbReference type="Proteomes" id="UP001177003"/>
    </source>
</evidence>
<name>A0AA36A3K7_LACSI</name>
<dbReference type="AlphaFoldDB" id="A0AA36A3K7"/>
<protein>
    <submittedName>
        <fullName evidence="1">Uncharacterized protein</fullName>
    </submittedName>
</protein>
<dbReference type="EMBL" id="OX465085">
    <property type="protein sequence ID" value="CAI9303363.1"/>
    <property type="molecule type" value="Genomic_DNA"/>
</dbReference>
<sequence length="152" mass="16359">MVLGGSFDDDDAHGGSITISGGKEPPTVSYQCLLSSPPYLRFNSIVVSVAEPMRMRWRIQERLNKGGNGWEVIIGGDCGVAGKNRGVGVLFLKFDLGLLTGRDSSGSVSIDRGRVNKSLTLAGSVRWCHGSGGGSKLQLSVVMERWIKCFKR</sequence>
<keyword evidence="2" id="KW-1185">Reference proteome</keyword>
<accession>A0AA36A3K7</accession>
<organism evidence="1 2">
    <name type="scientific">Lactuca saligna</name>
    <name type="common">Willowleaf lettuce</name>
    <dbReference type="NCBI Taxonomy" id="75948"/>
    <lineage>
        <taxon>Eukaryota</taxon>
        <taxon>Viridiplantae</taxon>
        <taxon>Streptophyta</taxon>
        <taxon>Embryophyta</taxon>
        <taxon>Tracheophyta</taxon>
        <taxon>Spermatophyta</taxon>
        <taxon>Magnoliopsida</taxon>
        <taxon>eudicotyledons</taxon>
        <taxon>Gunneridae</taxon>
        <taxon>Pentapetalae</taxon>
        <taxon>asterids</taxon>
        <taxon>campanulids</taxon>
        <taxon>Asterales</taxon>
        <taxon>Asteraceae</taxon>
        <taxon>Cichorioideae</taxon>
        <taxon>Cichorieae</taxon>
        <taxon>Lactucinae</taxon>
        <taxon>Lactuca</taxon>
    </lineage>
</organism>
<gene>
    <name evidence="1" type="ORF">LSALG_LOCUS41808</name>
</gene>
<reference evidence="1" key="1">
    <citation type="submission" date="2023-04" db="EMBL/GenBank/DDBJ databases">
        <authorList>
            <person name="Vijverberg K."/>
            <person name="Xiong W."/>
            <person name="Schranz E."/>
        </authorList>
    </citation>
    <scope>NUCLEOTIDE SEQUENCE</scope>
</reference>
<proteinExistence type="predicted"/>